<evidence type="ECO:0000313" key="3">
    <source>
        <dbReference type="RefSeq" id="XP_018329806.1"/>
    </source>
</evidence>
<keyword evidence="2" id="KW-1185">Reference proteome</keyword>
<evidence type="ECO:0000313" key="2">
    <source>
        <dbReference type="Proteomes" id="UP000192223"/>
    </source>
</evidence>
<dbReference type="Proteomes" id="UP000192223">
    <property type="component" value="Unplaced"/>
</dbReference>
<evidence type="ECO:0000256" key="1">
    <source>
        <dbReference type="SAM" id="SignalP"/>
    </source>
</evidence>
<protein>
    <submittedName>
        <fullName evidence="3">Uncharacterized protein LOC108740102</fullName>
    </submittedName>
</protein>
<sequence length="204" mass="21424">MKVFVFLGLLACLSSASAAVIPLDSKFNSTVEQIKEILAEIDPARVTDVSVTLLDRVTATLKSASVSDFSKFVFPSLVDDGENINAVFQLPKLSANVDSLLLSISTGLSAGVPTLDASVGGVNVDVSASYTTSPLRVTALSVLLQLQSVSIQARVELNQFGADISVEGDEVVETINNLLVEAQSTVSQVILSIANKVLSIIDRA</sequence>
<dbReference type="RefSeq" id="XP_018329806.1">
    <property type="nucleotide sequence ID" value="XM_018474304.2"/>
</dbReference>
<proteinExistence type="predicted"/>
<reference evidence="3" key="1">
    <citation type="submission" date="2025-08" db="UniProtKB">
        <authorList>
            <consortium name="RefSeq"/>
        </authorList>
    </citation>
    <scope>IDENTIFICATION</scope>
    <source>
        <tissue evidence="3">Entire body</tissue>
    </source>
</reference>
<feature type="signal peptide" evidence="1">
    <location>
        <begin position="1"/>
        <end position="18"/>
    </location>
</feature>
<gene>
    <name evidence="3" type="primary">LOC108740102</name>
</gene>
<organism evidence="2 3">
    <name type="scientific">Agrilus planipennis</name>
    <name type="common">Emerald ash borer</name>
    <name type="synonym">Agrilus marcopoli</name>
    <dbReference type="NCBI Taxonomy" id="224129"/>
    <lineage>
        <taxon>Eukaryota</taxon>
        <taxon>Metazoa</taxon>
        <taxon>Ecdysozoa</taxon>
        <taxon>Arthropoda</taxon>
        <taxon>Hexapoda</taxon>
        <taxon>Insecta</taxon>
        <taxon>Pterygota</taxon>
        <taxon>Neoptera</taxon>
        <taxon>Endopterygota</taxon>
        <taxon>Coleoptera</taxon>
        <taxon>Polyphaga</taxon>
        <taxon>Elateriformia</taxon>
        <taxon>Buprestoidea</taxon>
        <taxon>Buprestidae</taxon>
        <taxon>Agrilinae</taxon>
        <taxon>Agrilus</taxon>
    </lineage>
</organism>
<accession>A0A1W4X0Z1</accession>
<dbReference type="KEGG" id="apln:108740102"/>
<keyword evidence="1" id="KW-0732">Signal</keyword>
<name>A0A1W4X0Z1_AGRPL</name>
<dbReference type="GeneID" id="108740102"/>
<dbReference type="AlphaFoldDB" id="A0A1W4X0Z1"/>
<feature type="chain" id="PRO_5010742019" evidence="1">
    <location>
        <begin position="19"/>
        <end position="204"/>
    </location>
</feature>
<dbReference type="InParanoid" id="A0A1W4X0Z1"/>